<evidence type="ECO:0000259" key="2">
    <source>
        <dbReference type="Pfam" id="PF01243"/>
    </source>
</evidence>
<reference evidence="3 4" key="1">
    <citation type="journal article" date="2019" name="Int. J. Syst. Evol. Microbiol.">
        <title>The Global Catalogue of Microorganisms (GCM) 10K type strain sequencing project: providing services to taxonomists for standard genome sequencing and annotation.</title>
        <authorList>
            <consortium name="The Broad Institute Genomics Platform"/>
            <consortium name="The Broad Institute Genome Sequencing Center for Infectious Disease"/>
            <person name="Wu L."/>
            <person name="Ma J."/>
        </authorList>
    </citation>
    <scope>NUCLEOTIDE SEQUENCE [LARGE SCALE GENOMIC DNA]</scope>
    <source>
        <strain evidence="3 4">JCM 16009</strain>
    </source>
</reference>
<comment type="caution">
    <text evidence="3">The sequence shown here is derived from an EMBL/GenBank/DDBJ whole genome shotgun (WGS) entry which is preliminary data.</text>
</comment>
<evidence type="ECO:0000313" key="4">
    <source>
        <dbReference type="Proteomes" id="UP001500449"/>
    </source>
</evidence>
<dbReference type="Proteomes" id="UP001500449">
    <property type="component" value="Unassembled WGS sequence"/>
</dbReference>
<dbReference type="EMBL" id="BAAAQK010000019">
    <property type="protein sequence ID" value="GAA1864239.1"/>
    <property type="molecule type" value="Genomic_DNA"/>
</dbReference>
<gene>
    <name evidence="3" type="ORF">GCM10009836_50730</name>
</gene>
<keyword evidence="4" id="KW-1185">Reference proteome</keyword>
<dbReference type="SUPFAM" id="SSF50475">
    <property type="entry name" value="FMN-binding split barrel"/>
    <property type="match status" value="1"/>
</dbReference>
<proteinExistence type="predicted"/>
<dbReference type="PANTHER" id="PTHR35176">
    <property type="entry name" value="HEME OXYGENASE HI_0854-RELATED"/>
    <property type="match status" value="1"/>
</dbReference>
<organism evidence="3 4">
    <name type="scientific">Pseudonocardia ailaonensis</name>
    <dbReference type="NCBI Taxonomy" id="367279"/>
    <lineage>
        <taxon>Bacteria</taxon>
        <taxon>Bacillati</taxon>
        <taxon>Actinomycetota</taxon>
        <taxon>Actinomycetes</taxon>
        <taxon>Pseudonocardiales</taxon>
        <taxon>Pseudonocardiaceae</taxon>
        <taxon>Pseudonocardia</taxon>
    </lineage>
</organism>
<evidence type="ECO:0000256" key="1">
    <source>
        <dbReference type="ARBA" id="ARBA00023002"/>
    </source>
</evidence>
<evidence type="ECO:0000313" key="3">
    <source>
        <dbReference type="EMBL" id="GAA1864239.1"/>
    </source>
</evidence>
<dbReference type="InterPro" id="IPR011576">
    <property type="entry name" value="Pyridox_Oxase_N"/>
</dbReference>
<dbReference type="InterPro" id="IPR012349">
    <property type="entry name" value="Split_barrel_FMN-bd"/>
</dbReference>
<sequence length="180" mass="20247">MAHDPIRACVHYRPRYPDQGQRRPAILVRMAITAIDPGRILEYLQGCRSLQLATLGPDGWPHQATMWFGVLDGDPVMWTQKTSVKARNIRHDPRVSCLAESGRAYDELRGVSARGRAELVEDPDELVRIGAVVIPRYWEEPLPDSRAMALSGARVGIRIHVEHWASWDFSTAGAADRKRS</sequence>
<accession>A0ABN2NE92</accession>
<dbReference type="InterPro" id="IPR052019">
    <property type="entry name" value="F420H2_bilvrd_red/Heme_oxyg"/>
</dbReference>
<dbReference type="Gene3D" id="2.30.110.10">
    <property type="entry name" value="Electron Transport, Fmn-binding Protein, Chain A"/>
    <property type="match status" value="1"/>
</dbReference>
<dbReference type="PANTHER" id="PTHR35176:SF6">
    <property type="entry name" value="HEME OXYGENASE HI_0854-RELATED"/>
    <property type="match status" value="1"/>
</dbReference>
<protein>
    <recommendedName>
        <fullName evidence="2">Pyridoxamine 5'-phosphate oxidase N-terminal domain-containing protein</fullName>
    </recommendedName>
</protein>
<keyword evidence="1" id="KW-0560">Oxidoreductase</keyword>
<dbReference type="Pfam" id="PF01243">
    <property type="entry name" value="PNPOx_N"/>
    <property type="match status" value="1"/>
</dbReference>
<name>A0ABN2NE92_9PSEU</name>
<feature type="domain" description="Pyridoxamine 5'-phosphate oxidase N-terminal" evidence="2">
    <location>
        <begin position="40"/>
        <end position="167"/>
    </location>
</feature>